<keyword evidence="1" id="KW-0732">Signal</keyword>
<dbReference type="Proteomes" id="UP000216189">
    <property type="component" value="Unassembled WGS sequence"/>
</dbReference>
<evidence type="ECO:0000313" key="3">
    <source>
        <dbReference type="Proteomes" id="UP000216189"/>
    </source>
</evidence>
<keyword evidence="3" id="KW-1185">Reference proteome</keyword>
<accession>A0ABX4EHV9</accession>
<dbReference type="EMBL" id="NPJF01000027">
    <property type="protein sequence ID" value="OYP55531.1"/>
    <property type="molecule type" value="Genomic_DNA"/>
</dbReference>
<feature type="chain" id="PRO_5047151539" description="Secreted protein" evidence="1">
    <location>
        <begin position="18"/>
        <end position="156"/>
    </location>
</feature>
<sequence>MKRKIFFGGLTAFAVISAILSTPDSTVFNFLALSNLNVNAEAQDYIMRPNDNYDSWSWGTPIFATDGMPEDVYCPPAIVWTYKETTSSTSANGNLNGSFNNGVISAGGSVGGQTGGDTRTECIMTFQIPEHKGTQCVGSWGACKSIKCGEAYGHPY</sequence>
<organism evidence="2 3">
    <name type="scientific">Segatella bryantii</name>
    <name type="common">Prevotella bryantii</name>
    <dbReference type="NCBI Taxonomy" id="77095"/>
    <lineage>
        <taxon>Bacteria</taxon>
        <taxon>Pseudomonadati</taxon>
        <taxon>Bacteroidota</taxon>
        <taxon>Bacteroidia</taxon>
        <taxon>Bacteroidales</taxon>
        <taxon>Prevotellaceae</taxon>
        <taxon>Segatella</taxon>
    </lineage>
</organism>
<gene>
    <name evidence="2" type="ORF">CIK91_06415</name>
</gene>
<protein>
    <recommendedName>
        <fullName evidence="4">Secreted protein</fullName>
    </recommendedName>
</protein>
<comment type="caution">
    <text evidence="2">The sequence shown here is derived from an EMBL/GenBank/DDBJ whole genome shotgun (WGS) entry which is preliminary data.</text>
</comment>
<name>A0ABX4EHV9_SEGBR</name>
<evidence type="ECO:0000256" key="1">
    <source>
        <dbReference type="SAM" id="SignalP"/>
    </source>
</evidence>
<reference evidence="2 3" key="1">
    <citation type="submission" date="2017-08" db="EMBL/GenBank/DDBJ databases">
        <title>Comparative genomics of non-oral Prevotella species.</title>
        <authorList>
            <person name="Accetto T."/>
            <person name="Nograsek B."/>
            <person name="Avgustin G."/>
        </authorList>
    </citation>
    <scope>NUCLEOTIDE SEQUENCE [LARGE SCALE GENOMIC DNA]</scope>
    <source>
        <strain evidence="2 3">TC1-1</strain>
    </source>
</reference>
<evidence type="ECO:0000313" key="2">
    <source>
        <dbReference type="EMBL" id="OYP55531.1"/>
    </source>
</evidence>
<feature type="signal peptide" evidence="1">
    <location>
        <begin position="1"/>
        <end position="17"/>
    </location>
</feature>
<evidence type="ECO:0008006" key="4">
    <source>
        <dbReference type="Google" id="ProtNLM"/>
    </source>
</evidence>
<proteinExistence type="predicted"/>